<dbReference type="PANTHER" id="PTHR33164">
    <property type="entry name" value="TRANSCRIPTIONAL REGULATOR, MARR FAMILY"/>
    <property type="match status" value="1"/>
</dbReference>
<dbReference type="Gene3D" id="1.10.10.10">
    <property type="entry name" value="Winged helix-like DNA-binding domain superfamily/Winged helix DNA-binding domain"/>
    <property type="match status" value="1"/>
</dbReference>
<dbReference type="InterPro" id="IPR036390">
    <property type="entry name" value="WH_DNA-bd_sf"/>
</dbReference>
<dbReference type="EMBL" id="SZWF01000002">
    <property type="protein sequence ID" value="KAA9395383.1"/>
    <property type="molecule type" value="Genomic_DNA"/>
</dbReference>
<dbReference type="GO" id="GO:0003700">
    <property type="term" value="F:DNA-binding transcription factor activity"/>
    <property type="evidence" value="ECO:0007669"/>
    <property type="project" value="InterPro"/>
</dbReference>
<dbReference type="InterPro" id="IPR000835">
    <property type="entry name" value="HTH_MarR-typ"/>
</dbReference>
<keyword evidence="3" id="KW-1185">Reference proteome</keyword>
<dbReference type="PRINTS" id="PR00598">
    <property type="entry name" value="HTHMARR"/>
</dbReference>
<dbReference type="InterPro" id="IPR039422">
    <property type="entry name" value="MarR/SlyA-like"/>
</dbReference>
<feature type="domain" description="HTH marR-type" evidence="1">
    <location>
        <begin position="23"/>
        <end position="159"/>
    </location>
</feature>
<evidence type="ECO:0000313" key="2">
    <source>
        <dbReference type="EMBL" id="KAA9395383.1"/>
    </source>
</evidence>
<sequence length="167" mass="19014">MSEPESEGRRPAEGEPRWLSDAEQQTWRHFLFGSRALIRGIDRQLTRDSNLSAAEYEVLVPLSESEAGMMRSRDLLNFLGWERSRLSHLLTRMDRRGLISRHPCPGDARGLDVRVTEEGRQAIEAAAPAHLAMVRAVLMDELTDQEAAAIDRIHEKMTKRLRELGLD</sequence>
<dbReference type="OrthoDB" id="8635520at2"/>
<dbReference type="RefSeq" id="WP_158032808.1">
    <property type="nucleotide sequence ID" value="NZ_ML708611.1"/>
</dbReference>
<dbReference type="PANTHER" id="PTHR33164:SF99">
    <property type="entry name" value="MARR FAMILY REGULATORY PROTEIN"/>
    <property type="match status" value="1"/>
</dbReference>
<organism evidence="2 3">
    <name type="scientific">Kocuria coralli</name>
    <dbReference type="NCBI Taxonomy" id="1461025"/>
    <lineage>
        <taxon>Bacteria</taxon>
        <taxon>Bacillati</taxon>
        <taxon>Actinomycetota</taxon>
        <taxon>Actinomycetes</taxon>
        <taxon>Micrococcales</taxon>
        <taxon>Micrococcaceae</taxon>
        <taxon>Kocuria</taxon>
    </lineage>
</organism>
<dbReference type="SMART" id="SM00347">
    <property type="entry name" value="HTH_MARR"/>
    <property type="match status" value="1"/>
</dbReference>
<gene>
    <name evidence="2" type="ORF">FCK90_02995</name>
</gene>
<dbReference type="Proteomes" id="UP000325957">
    <property type="component" value="Unassembled WGS sequence"/>
</dbReference>
<evidence type="ECO:0000313" key="3">
    <source>
        <dbReference type="Proteomes" id="UP000325957"/>
    </source>
</evidence>
<dbReference type="PROSITE" id="PS50995">
    <property type="entry name" value="HTH_MARR_2"/>
    <property type="match status" value="1"/>
</dbReference>
<dbReference type="InterPro" id="IPR036388">
    <property type="entry name" value="WH-like_DNA-bd_sf"/>
</dbReference>
<evidence type="ECO:0000259" key="1">
    <source>
        <dbReference type="PROSITE" id="PS50995"/>
    </source>
</evidence>
<accession>A0A5J5L0L9</accession>
<name>A0A5J5L0L9_9MICC</name>
<dbReference type="SUPFAM" id="SSF46785">
    <property type="entry name" value="Winged helix' DNA-binding domain"/>
    <property type="match status" value="1"/>
</dbReference>
<dbReference type="GO" id="GO:0006950">
    <property type="term" value="P:response to stress"/>
    <property type="evidence" value="ECO:0007669"/>
    <property type="project" value="TreeGrafter"/>
</dbReference>
<protein>
    <submittedName>
        <fullName evidence="2">MarR family transcriptional regulator</fullName>
    </submittedName>
</protein>
<dbReference type="AlphaFoldDB" id="A0A5J5L0L9"/>
<reference evidence="2 3" key="1">
    <citation type="submission" date="2019-05" db="EMBL/GenBank/DDBJ databases">
        <title>Kocuria coralli sp. nov., a novel actinobacterium isolated from coral reef seawater.</title>
        <authorList>
            <person name="Li J."/>
        </authorList>
    </citation>
    <scope>NUCLEOTIDE SEQUENCE [LARGE SCALE GENOMIC DNA]</scope>
    <source>
        <strain evidence="2 3">SCSIO 13007</strain>
    </source>
</reference>
<dbReference type="Pfam" id="PF01047">
    <property type="entry name" value="MarR"/>
    <property type="match status" value="1"/>
</dbReference>
<comment type="caution">
    <text evidence="2">The sequence shown here is derived from an EMBL/GenBank/DDBJ whole genome shotgun (WGS) entry which is preliminary data.</text>
</comment>
<proteinExistence type="predicted"/>